<dbReference type="InterPro" id="IPR008972">
    <property type="entry name" value="Cupredoxin"/>
</dbReference>
<evidence type="ECO:0000256" key="1">
    <source>
        <dbReference type="ARBA" id="ARBA00010609"/>
    </source>
</evidence>
<keyword evidence="2" id="KW-0285">Flavoprotein</keyword>
<feature type="domain" description="Plastocyanin-like" evidence="10">
    <location>
        <begin position="133"/>
        <end position="279"/>
    </location>
</feature>
<dbReference type="Gene3D" id="3.50.50.60">
    <property type="entry name" value="FAD/NAD(P)-binding domain"/>
    <property type="match status" value="2"/>
</dbReference>
<accession>F0XKB3</accession>
<feature type="chain" id="PRO_5003260795" evidence="9">
    <location>
        <begin position="30"/>
        <end position="1053"/>
    </location>
</feature>
<evidence type="ECO:0000256" key="2">
    <source>
        <dbReference type="ARBA" id="ARBA00022630"/>
    </source>
</evidence>
<keyword evidence="14" id="KW-1185">Reference proteome</keyword>
<dbReference type="GO" id="GO:0005507">
    <property type="term" value="F:copper ion binding"/>
    <property type="evidence" value="ECO:0007669"/>
    <property type="project" value="InterPro"/>
</dbReference>
<feature type="signal peptide" evidence="9">
    <location>
        <begin position="1"/>
        <end position="29"/>
    </location>
</feature>
<dbReference type="GeneID" id="25978240"/>
<dbReference type="STRING" id="655863.F0XKB3"/>
<evidence type="ECO:0000259" key="10">
    <source>
        <dbReference type="Pfam" id="PF00394"/>
    </source>
</evidence>
<dbReference type="InterPro" id="IPR045087">
    <property type="entry name" value="Cu-oxidase_fam"/>
</dbReference>
<organism evidence="14">
    <name type="scientific">Grosmannia clavigera (strain kw1407 / UAMH 11150)</name>
    <name type="common">Blue stain fungus</name>
    <name type="synonym">Graphiocladiella clavigera</name>
    <dbReference type="NCBI Taxonomy" id="655863"/>
    <lineage>
        <taxon>Eukaryota</taxon>
        <taxon>Fungi</taxon>
        <taxon>Dikarya</taxon>
        <taxon>Ascomycota</taxon>
        <taxon>Pezizomycotina</taxon>
        <taxon>Sordariomycetes</taxon>
        <taxon>Sordariomycetidae</taxon>
        <taxon>Ophiostomatales</taxon>
        <taxon>Ophiostomataceae</taxon>
        <taxon>Leptographium</taxon>
    </lineage>
</organism>
<evidence type="ECO:0000259" key="11">
    <source>
        <dbReference type="Pfam" id="PF07731"/>
    </source>
</evidence>
<evidence type="ECO:0000313" key="14">
    <source>
        <dbReference type="Proteomes" id="UP000007796"/>
    </source>
</evidence>
<dbReference type="EMBL" id="GL629787">
    <property type="protein sequence ID" value="EFX01899.1"/>
    <property type="molecule type" value="Genomic_DNA"/>
</dbReference>
<evidence type="ECO:0000256" key="7">
    <source>
        <dbReference type="ARBA" id="ARBA00023008"/>
    </source>
</evidence>
<dbReference type="FunFam" id="2.60.40.420:FF:000024">
    <property type="entry name" value="FET5p Multicopper oxidase"/>
    <property type="match status" value="1"/>
</dbReference>
<dbReference type="GO" id="GO:0010106">
    <property type="term" value="P:cellular response to iron ion starvation"/>
    <property type="evidence" value="ECO:0007669"/>
    <property type="project" value="TreeGrafter"/>
</dbReference>
<evidence type="ECO:0000256" key="6">
    <source>
        <dbReference type="ARBA" id="ARBA00023002"/>
    </source>
</evidence>
<dbReference type="Pfam" id="PF07732">
    <property type="entry name" value="Cu-oxidase_3"/>
    <property type="match status" value="1"/>
</dbReference>
<proteinExistence type="inferred from homology"/>
<dbReference type="InterPro" id="IPR011706">
    <property type="entry name" value="Cu-oxidase_C"/>
</dbReference>
<dbReference type="eggNOG" id="KOG1399">
    <property type="taxonomic scope" value="Eukaryota"/>
</dbReference>
<reference evidence="13 14" key="1">
    <citation type="journal article" date="2011" name="Proc. Natl. Acad. Sci. U.S.A.">
        <title>Genome and transcriptome analyses of the mountain pine beetle-fungal symbiont Grosmannia clavigera, a lodgepole pine pathogen.</title>
        <authorList>
            <person name="DiGuistini S."/>
            <person name="Wang Y."/>
            <person name="Liao N.Y."/>
            <person name="Taylor G."/>
            <person name="Tanguay P."/>
            <person name="Feau N."/>
            <person name="Henrissat B."/>
            <person name="Chan S.K."/>
            <person name="Hesse-Orce U."/>
            <person name="Alamouti S.M."/>
            <person name="Tsui C.K.M."/>
            <person name="Docking R.T."/>
            <person name="Levasseur A."/>
            <person name="Haridas S."/>
            <person name="Robertson G."/>
            <person name="Birol I."/>
            <person name="Holt R.A."/>
            <person name="Marra M.A."/>
            <person name="Hamelin R.C."/>
            <person name="Hirst M."/>
            <person name="Jones S.J.M."/>
            <person name="Bohlmann J."/>
            <person name="Breuil C."/>
        </authorList>
    </citation>
    <scope>NUCLEOTIDE SEQUENCE [LARGE SCALE GENOMIC DNA]</scope>
    <source>
        <strain evidence="14">kw1407 / UAMH 11150</strain>
    </source>
</reference>
<dbReference type="RefSeq" id="XP_014171381.1">
    <property type="nucleotide sequence ID" value="XM_014315906.1"/>
</dbReference>
<dbReference type="Gene3D" id="2.60.40.420">
    <property type="entry name" value="Cupredoxins - blue copper proteins"/>
    <property type="match status" value="3"/>
</dbReference>
<feature type="region of interest" description="Disordered" evidence="8">
    <location>
        <begin position="1018"/>
        <end position="1040"/>
    </location>
</feature>
<dbReference type="Pfam" id="PF07731">
    <property type="entry name" value="Cu-oxidase_2"/>
    <property type="match status" value="1"/>
</dbReference>
<evidence type="ECO:0000256" key="5">
    <source>
        <dbReference type="ARBA" id="ARBA00022827"/>
    </source>
</evidence>
<dbReference type="Proteomes" id="UP000007796">
    <property type="component" value="Unassembled WGS sequence"/>
</dbReference>
<dbReference type="InterPro" id="IPR011707">
    <property type="entry name" value="Cu-oxidase-like_N"/>
</dbReference>
<evidence type="ECO:0000256" key="4">
    <source>
        <dbReference type="ARBA" id="ARBA00022729"/>
    </source>
</evidence>
<keyword evidence="6" id="KW-0560">Oxidoreductase</keyword>
<dbReference type="GO" id="GO:0004322">
    <property type="term" value="F:ferroxidase activity"/>
    <property type="evidence" value="ECO:0007669"/>
    <property type="project" value="TreeGrafter"/>
</dbReference>
<dbReference type="HOGENOM" id="CLU_290525_0_0_1"/>
<gene>
    <name evidence="13" type="ORF">CMQ_4970</name>
</gene>
<dbReference type="AlphaFoldDB" id="F0XKB3"/>
<dbReference type="PANTHER" id="PTHR11709">
    <property type="entry name" value="MULTI-COPPER OXIDASE"/>
    <property type="match status" value="1"/>
</dbReference>
<dbReference type="SUPFAM" id="SSF51905">
    <property type="entry name" value="FAD/NAD(P)-binding domain"/>
    <property type="match status" value="2"/>
</dbReference>
<feature type="domain" description="Plastocyanin-like" evidence="12">
    <location>
        <begin position="40"/>
        <end position="122"/>
    </location>
</feature>
<dbReference type="InterPro" id="IPR020946">
    <property type="entry name" value="Flavin_mOase-like"/>
</dbReference>
<keyword evidence="3" id="KW-0479">Metal-binding</keyword>
<dbReference type="InterPro" id="IPR044130">
    <property type="entry name" value="CuRO_2_Fet3-like"/>
</dbReference>
<dbReference type="FunFam" id="2.60.40.420:FF:000071">
    <property type="entry name" value="Conidial pigment biosynthesis oxidase Abr1/brown 1"/>
    <property type="match status" value="1"/>
</dbReference>
<evidence type="ECO:0000256" key="8">
    <source>
        <dbReference type="SAM" id="MobiDB-lite"/>
    </source>
</evidence>
<dbReference type="InterPro" id="IPR001117">
    <property type="entry name" value="Cu-oxidase_2nd"/>
</dbReference>
<evidence type="ECO:0000313" key="13">
    <source>
        <dbReference type="EMBL" id="EFX01899.1"/>
    </source>
</evidence>
<dbReference type="CDD" id="cd13877">
    <property type="entry name" value="CuRO_2_Fet3p_like"/>
    <property type="match status" value="1"/>
</dbReference>
<keyword evidence="5" id="KW-0274">FAD</keyword>
<sequence length="1053" mass="116183">MKTSSFLGNGGPAALAAVCFGLLSSGVRSETAERDFHIASVGDRLVLNVYNELGNASTSIHFHGFFQNGTNHMDGAVGVTQCGIPPDESFTYDIEPGTYWYHAHNNGQYLDGLRGTIVVHDPVGPHEDQYDAEIVLSLSDWYHRLSSELLGDLISPGNPTGAEPVPQAALLNDTQNLQVPVEPGKTYLVHIANVAGFAAFRLWFEGHSMRVVEVDGVWTEPADASVLYIAAAQRYSVLLTMRSDAAANFAMVAAMDCDLFDDIPDGLAANVSGWLVYDRAKPLPEPTPLASFDDLDDFGLVPYDRQALLDHVDLTITLAVKMDNLRDGANYAFFNDLTYVAPKVPSLYSALTVGAANATNSRVYGTYAIPQVLPHLAVVEVVVNNGDDGMHPFHLHGHNFQVVSRSADDAGDYNSNSPALPAIPMRRDTVSVCPNGNVVVRFRADNPGVWLFHCHIEWHMEQGLIATFVEAPEALQGLSIPPDHLAACAAAGTPTAGNAAGNTHDVLNPHGQNKPPPPPLYRRFTSKGYIALFFITAVAMLGMAYIAKHSLIKAAIEETSIESQPLIPEEGGAAAVTALAAEEHFDVIKVFERREDPGGTWIYDAVPPSFGLTPGALPPVIDKPLAIPSALPRTTTHSMQERYAITPIYDDLTTNVPEIAMSLSDQRFPYGPFVPHWIPKNYIRQYISTHGQDGRLVLNTTVEDITRLPNASSEKHDRWRLTLRRHDLTRNVDEWWEEEFDAVILANGHYSVPYVPFVPGLADYLERFPGRVVHSKTYRSPKPFAGKRVLVIGNSASGHDVTDQLLRSGLVRSPLYQSRRSTSRWDGDEPPAGLVWKPIITEYTSDGTIIFADGSTLGPKDIDVIVYATGYKASYPFWNVEANGRPLYDYDANRFVGTFQHTFVHDLATLAVIGLPRTLTFRSFEYQAIAIARVWAGRARLPPEDEQRRWESERVALRKKEDKNFHDVEWDSGETAAYLDFLFRLAGLPQLDGKGRIPPILDAKTRWAIENIRKYPLGDRKGSQDGSKDDGRPSTDERGWVVVEQKKDSLTFL</sequence>
<dbReference type="SUPFAM" id="SSF49503">
    <property type="entry name" value="Cupredoxins"/>
    <property type="match status" value="3"/>
</dbReference>
<evidence type="ECO:0000259" key="12">
    <source>
        <dbReference type="Pfam" id="PF07732"/>
    </source>
</evidence>
<dbReference type="InterPro" id="IPR002355">
    <property type="entry name" value="Cu_oxidase_Cu_BS"/>
</dbReference>
<dbReference type="InterPro" id="IPR036188">
    <property type="entry name" value="FAD/NAD-bd_sf"/>
</dbReference>
<feature type="domain" description="Plastocyanin-like" evidence="11">
    <location>
        <begin position="340"/>
        <end position="473"/>
    </location>
</feature>
<dbReference type="OrthoDB" id="66881at2759"/>
<dbReference type="GO" id="GO:0033215">
    <property type="term" value="P:reductive iron assimilation"/>
    <property type="evidence" value="ECO:0007669"/>
    <property type="project" value="TreeGrafter"/>
</dbReference>
<keyword evidence="7" id="KW-0186">Copper</keyword>
<dbReference type="PROSITE" id="PS00080">
    <property type="entry name" value="MULTICOPPER_OXIDASE2"/>
    <property type="match status" value="1"/>
</dbReference>
<dbReference type="PROSITE" id="PS00079">
    <property type="entry name" value="MULTICOPPER_OXIDASE1"/>
    <property type="match status" value="1"/>
</dbReference>
<evidence type="ECO:0000256" key="9">
    <source>
        <dbReference type="SAM" id="SignalP"/>
    </source>
</evidence>
<dbReference type="PANTHER" id="PTHR11709:SF361">
    <property type="entry name" value="IRON TRANSPORT MULTICOPPER OXIDASE FET3"/>
    <property type="match status" value="1"/>
</dbReference>
<evidence type="ECO:0000256" key="3">
    <source>
        <dbReference type="ARBA" id="ARBA00022723"/>
    </source>
</evidence>
<name>F0XKB3_GROCL</name>
<dbReference type="CDD" id="cd13899">
    <property type="entry name" value="CuRO_3_Fet3p"/>
    <property type="match status" value="1"/>
</dbReference>
<protein>
    <submittedName>
        <fullName evidence="13">Iron transport multicopper oxidase fet3</fullName>
    </submittedName>
</protein>
<dbReference type="Pfam" id="PF00394">
    <property type="entry name" value="Cu-oxidase"/>
    <property type="match status" value="1"/>
</dbReference>
<comment type="similarity">
    <text evidence="1">Belongs to the multicopper oxidase family.</text>
</comment>
<keyword evidence="4 9" id="KW-0732">Signal</keyword>
<dbReference type="GO" id="GO:0004499">
    <property type="term" value="F:N,N-dimethylaniline monooxygenase activity"/>
    <property type="evidence" value="ECO:0007669"/>
    <property type="project" value="InterPro"/>
</dbReference>
<dbReference type="eggNOG" id="KOG1263">
    <property type="taxonomic scope" value="Eukaryota"/>
</dbReference>
<dbReference type="InParanoid" id="F0XKB3"/>
<dbReference type="Pfam" id="PF00743">
    <property type="entry name" value="FMO-like"/>
    <property type="match status" value="2"/>
</dbReference>
<dbReference type="GO" id="GO:0050661">
    <property type="term" value="F:NADP binding"/>
    <property type="evidence" value="ECO:0007669"/>
    <property type="project" value="InterPro"/>
</dbReference>
<dbReference type="GO" id="GO:0050660">
    <property type="term" value="F:flavin adenine dinucleotide binding"/>
    <property type="evidence" value="ECO:0007669"/>
    <property type="project" value="InterPro"/>
</dbReference>
<dbReference type="InterPro" id="IPR033138">
    <property type="entry name" value="Cu_oxidase_CS"/>
</dbReference>
<dbReference type="GO" id="GO:0033573">
    <property type="term" value="C:high-affinity iron permease complex"/>
    <property type="evidence" value="ECO:0007669"/>
    <property type="project" value="TreeGrafter"/>
</dbReference>